<dbReference type="PANTHER" id="PTHR32385:SF15">
    <property type="entry name" value="INOSITOL PHOSPHOCERAMIDE MANNOSYLTRANSFERASE 1"/>
    <property type="match status" value="1"/>
</dbReference>
<feature type="compositionally biased region" description="Polar residues" evidence="3">
    <location>
        <begin position="442"/>
        <end position="452"/>
    </location>
</feature>
<feature type="compositionally biased region" description="Low complexity" evidence="3">
    <location>
        <begin position="539"/>
        <end position="574"/>
    </location>
</feature>
<accession>W3VMF6</accession>
<dbReference type="PANTHER" id="PTHR32385">
    <property type="entry name" value="MANNOSYL PHOSPHORYLINOSITOL CERAMIDE SYNTHASE"/>
    <property type="match status" value="1"/>
</dbReference>
<comment type="similarity">
    <text evidence="1">Belongs to the glycosyltransferase 32 family.</text>
</comment>
<feature type="region of interest" description="Disordered" evidence="3">
    <location>
        <begin position="491"/>
        <end position="514"/>
    </location>
</feature>
<keyword evidence="2" id="KW-0808">Transferase</keyword>
<dbReference type="SUPFAM" id="SSF53448">
    <property type="entry name" value="Nucleotide-diphospho-sugar transferases"/>
    <property type="match status" value="1"/>
</dbReference>
<dbReference type="Gene3D" id="3.90.550.20">
    <property type="match status" value="1"/>
</dbReference>
<dbReference type="InterPro" id="IPR051706">
    <property type="entry name" value="Glycosyltransferase_domain"/>
</dbReference>
<feature type="region of interest" description="Disordered" evidence="3">
    <location>
        <begin position="532"/>
        <end position="574"/>
    </location>
</feature>
<dbReference type="GO" id="GO:0016020">
    <property type="term" value="C:membrane"/>
    <property type="evidence" value="ECO:0007669"/>
    <property type="project" value="GOC"/>
</dbReference>
<evidence type="ECO:0000256" key="2">
    <source>
        <dbReference type="ARBA" id="ARBA00022679"/>
    </source>
</evidence>
<reference evidence="4 5" key="1">
    <citation type="journal article" date="2014" name="Genome Announc.">
        <title>Genome sequence of the basidiomycetous fungus Pseudozyma aphidis DSM70725, an efficient producer of biosurfactant mannosylerythritol lipids.</title>
        <authorList>
            <person name="Lorenz S."/>
            <person name="Guenther M."/>
            <person name="Grumaz C."/>
            <person name="Rupp S."/>
            <person name="Zibek S."/>
            <person name="Sohn K."/>
        </authorList>
    </citation>
    <scope>NUCLEOTIDE SEQUENCE [LARGE SCALE GENOMIC DNA]</scope>
    <source>
        <strain evidence="5">ATCC 32657 / CBS 517.83 / DSM 70725 / JCM 10318 / NBRC 10182 / NRRL Y-7954 / St-0401</strain>
    </source>
</reference>
<gene>
    <name evidence="4" type="ORF">PaG_02467</name>
</gene>
<feature type="compositionally biased region" description="Basic and acidic residues" evidence="3">
    <location>
        <begin position="424"/>
        <end position="441"/>
    </location>
</feature>
<name>W3VMF6_MOEAP</name>
<dbReference type="GO" id="GO:0051999">
    <property type="term" value="P:mannosyl-inositol phosphorylceramide biosynthetic process"/>
    <property type="evidence" value="ECO:0007669"/>
    <property type="project" value="TreeGrafter"/>
</dbReference>
<feature type="region of interest" description="Disordered" evidence="3">
    <location>
        <begin position="412"/>
        <end position="460"/>
    </location>
</feature>
<evidence type="ECO:0000313" key="4">
    <source>
        <dbReference type="EMBL" id="ETS62729.1"/>
    </source>
</evidence>
<dbReference type="GO" id="GO:0000030">
    <property type="term" value="F:mannosyltransferase activity"/>
    <property type="evidence" value="ECO:0007669"/>
    <property type="project" value="TreeGrafter"/>
</dbReference>
<evidence type="ECO:0000256" key="3">
    <source>
        <dbReference type="SAM" id="MobiDB-lite"/>
    </source>
</evidence>
<dbReference type="HOGENOM" id="CLU_016900_0_0_1"/>
<feature type="region of interest" description="Disordered" evidence="3">
    <location>
        <begin position="79"/>
        <end position="118"/>
    </location>
</feature>
<evidence type="ECO:0000313" key="5">
    <source>
        <dbReference type="Proteomes" id="UP000019462"/>
    </source>
</evidence>
<proteinExistence type="inferred from homology"/>
<feature type="compositionally biased region" description="Basic and acidic residues" evidence="3">
    <location>
        <begin position="629"/>
        <end position="645"/>
    </location>
</feature>
<dbReference type="AlphaFoldDB" id="W3VMF6"/>
<sequence length="665" mass="73608">MASFLSRRFSHILLVLLGLFLAGTIVVLTTANAYFSIDSSAYILPEELGTWQQIQSGDSPDGPDSWAARIPWLAKLTQSSSATSSPPTNTHNNTIDPNDPVARPQPWRDNTPKPWDAANPAEKIPRIIHQTWKDQHLPPRWQAIRDECEKMHPDYEYMLWTDASSRSFIEQHYNWFLPVFDAYPYPIQRADAIRYFVLHHYGGIYMDLDIGCLRRFDPLLRFEVILPKTIPVGVSNDVMLAAKAHPFMDQLIHNLVNFNHQYLTNYPTVMFSTGPMFVSASYGLYVDVHGPAFPSTPKQPDAGFKGVRVLPKSLYGKNVKPIDAPDAFFSHFYGSSWHANDAGFLIFLRKYGRVLIVLGLGVVLYGFFRTLLPSFLWRVGSRAGFGRGGSRTSRRGQREQGRWISLPIGTSSRALSRRRSKRRSTTDEDRAVLLDDMDRNDVGSTSAANPSRLSMPAPRPTRLSLPLFQLQDSEPRDPAPQSVLAWMGQTLSRPSSRGDAIGEMEASRATADSPSKKKGVLYLPAYFVRGDDGASSTESQQLSPSSSASSQQLAAAHAHSPLSQGSFGPSTAATAASAQSLGQWAHNLLPAGWRGPSPAPSHTSRRSRLSQDVDLESLGSRGSQDADEDWKGRADAQPLLDREGARSAPPPYESPYAENKADENA</sequence>
<dbReference type="Pfam" id="PF04488">
    <property type="entry name" value="Gly_transf_sug"/>
    <property type="match status" value="1"/>
</dbReference>
<dbReference type="InterPro" id="IPR007577">
    <property type="entry name" value="GlycoTrfase_DXD_sugar-bd_CS"/>
</dbReference>
<evidence type="ECO:0000256" key="1">
    <source>
        <dbReference type="ARBA" id="ARBA00009003"/>
    </source>
</evidence>
<comment type="caution">
    <text evidence="4">The sequence shown here is derived from an EMBL/GenBank/DDBJ whole genome shotgun (WGS) entry which is preliminary data.</text>
</comment>
<dbReference type="Proteomes" id="UP000019462">
    <property type="component" value="Unassembled WGS sequence"/>
</dbReference>
<dbReference type="FunFam" id="3.90.550.20:FF:000005">
    <property type="entry name" value="Unplaced genomic scaffold supercont1.17, whole genome shotgun sequence"/>
    <property type="match status" value="1"/>
</dbReference>
<protein>
    <submittedName>
        <fullName evidence="4">Uncharacterized protein</fullName>
    </submittedName>
</protein>
<dbReference type="OrthoDB" id="3647at2759"/>
<dbReference type="InterPro" id="IPR029044">
    <property type="entry name" value="Nucleotide-diphossugar_trans"/>
</dbReference>
<keyword evidence="5" id="KW-1185">Reference proteome</keyword>
<organism evidence="4 5">
    <name type="scientific">Moesziomyces aphidis</name>
    <name type="common">Pseudozyma aphidis</name>
    <dbReference type="NCBI Taxonomy" id="84754"/>
    <lineage>
        <taxon>Eukaryota</taxon>
        <taxon>Fungi</taxon>
        <taxon>Dikarya</taxon>
        <taxon>Basidiomycota</taxon>
        <taxon>Ustilaginomycotina</taxon>
        <taxon>Ustilaginomycetes</taxon>
        <taxon>Ustilaginales</taxon>
        <taxon>Ustilaginaceae</taxon>
        <taxon>Moesziomyces</taxon>
    </lineage>
</organism>
<dbReference type="EMBL" id="AWNI01000009">
    <property type="protein sequence ID" value="ETS62729.1"/>
    <property type="molecule type" value="Genomic_DNA"/>
</dbReference>
<feature type="compositionally biased region" description="Low complexity" evidence="3">
    <location>
        <begin position="79"/>
        <end position="94"/>
    </location>
</feature>
<feature type="region of interest" description="Disordered" evidence="3">
    <location>
        <begin position="589"/>
        <end position="665"/>
    </location>
</feature>